<dbReference type="AlphaFoldDB" id="A0A1I2A0D6"/>
<keyword evidence="4 7" id="KW-0460">Magnesium</keyword>
<evidence type="ECO:0000313" key="11">
    <source>
        <dbReference type="EMBL" id="SFE37227.1"/>
    </source>
</evidence>
<dbReference type="InterPro" id="IPR004433">
    <property type="entry name" value="MenaQ_synth_MenD"/>
</dbReference>
<feature type="domain" description="Thiamine pyrophosphate enzyme TPP-binding" evidence="8">
    <location>
        <begin position="439"/>
        <end position="554"/>
    </location>
</feature>
<dbReference type="GO" id="GO:0070204">
    <property type="term" value="F:2-succinyl-5-enolpyruvyl-6-hydroxy-3-cyclohexene-1-carboxylic-acid synthase activity"/>
    <property type="evidence" value="ECO:0007669"/>
    <property type="project" value="UniProtKB-UniRule"/>
</dbReference>
<organism evidence="11 12">
    <name type="scientific">Alteribacillus iranensis</name>
    <dbReference type="NCBI Taxonomy" id="930128"/>
    <lineage>
        <taxon>Bacteria</taxon>
        <taxon>Bacillati</taxon>
        <taxon>Bacillota</taxon>
        <taxon>Bacilli</taxon>
        <taxon>Bacillales</taxon>
        <taxon>Bacillaceae</taxon>
        <taxon>Alteribacillus</taxon>
    </lineage>
</organism>
<dbReference type="RefSeq" id="WP_091657028.1">
    <property type="nucleotide sequence ID" value="NZ_FONT01000001.1"/>
</dbReference>
<dbReference type="Pfam" id="PF02775">
    <property type="entry name" value="TPP_enzyme_C"/>
    <property type="match status" value="1"/>
</dbReference>
<dbReference type="CDD" id="cd07037">
    <property type="entry name" value="TPP_PYR_MenD"/>
    <property type="match status" value="1"/>
</dbReference>
<dbReference type="GO" id="GO:0009234">
    <property type="term" value="P:menaquinone biosynthetic process"/>
    <property type="evidence" value="ECO:0007669"/>
    <property type="project" value="UniProtKB-UniRule"/>
</dbReference>
<dbReference type="GO" id="GO:0030976">
    <property type="term" value="F:thiamine pyrophosphate binding"/>
    <property type="evidence" value="ECO:0007669"/>
    <property type="project" value="UniProtKB-UniRule"/>
</dbReference>
<dbReference type="GO" id="GO:0030145">
    <property type="term" value="F:manganese ion binding"/>
    <property type="evidence" value="ECO:0007669"/>
    <property type="project" value="UniProtKB-UniRule"/>
</dbReference>
<dbReference type="OrthoDB" id="9791859at2"/>
<feature type="domain" description="Menaquinone biosynthesis protein MenD middle" evidence="10">
    <location>
        <begin position="194"/>
        <end position="405"/>
    </location>
</feature>
<accession>A0A1I2A0D6</accession>
<dbReference type="PANTHER" id="PTHR42916:SF1">
    <property type="entry name" value="PROTEIN PHYLLO, CHLOROPLASTIC"/>
    <property type="match status" value="1"/>
</dbReference>
<dbReference type="GO" id="GO:0000287">
    <property type="term" value="F:magnesium ion binding"/>
    <property type="evidence" value="ECO:0007669"/>
    <property type="project" value="UniProtKB-UniRule"/>
</dbReference>
<dbReference type="Pfam" id="PF16582">
    <property type="entry name" value="TPP_enzyme_M_2"/>
    <property type="match status" value="1"/>
</dbReference>
<dbReference type="SUPFAM" id="SSF52467">
    <property type="entry name" value="DHS-like NAD/FAD-binding domain"/>
    <property type="match status" value="1"/>
</dbReference>
<evidence type="ECO:0000256" key="5">
    <source>
        <dbReference type="ARBA" id="ARBA00023052"/>
    </source>
</evidence>
<dbReference type="EC" id="2.2.1.9" evidence="7"/>
<comment type="cofactor">
    <cofactor evidence="7">
        <name>Mg(2+)</name>
        <dbReference type="ChEBI" id="CHEBI:18420"/>
    </cofactor>
    <cofactor evidence="7">
        <name>Mn(2+)</name>
        <dbReference type="ChEBI" id="CHEBI:29035"/>
    </cofactor>
</comment>
<dbReference type="EMBL" id="FONT01000001">
    <property type="protein sequence ID" value="SFE37227.1"/>
    <property type="molecule type" value="Genomic_DNA"/>
</dbReference>
<dbReference type="InterPro" id="IPR029061">
    <property type="entry name" value="THDP-binding"/>
</dbReference>
<keyword evidence="5 7" id="KW-0786">Thiamine pyrophosphate</keyword>
<comment type="catalytic activity">
    <reaction evidence="7">
        <text>isochorismate + 2-oxoglutarate + H(+) = 5-enolpyruvoyl-6-hydroxy-2-succinyl-cyclohex-3-ene-1-carboxylate + CO2</text>
        <dbReference type="Rhea" id="RHEA:25593"/>
        <dbReference type="ChEBI" id="CHEBI:15378"/>
        <dbReference type="ChEBI" id="CHEBI:16526"/>
        <dbReference type="ChEBI" id="CHEBI:16810"/>
        <dbReference type="ChEBI" id="CHEBI:29780"/>
        <dbReference type="ChEBI" id="CHEBI:58818"/>
        <dbReference type="EC" id="2.2.1.9"/>
    </reaction>
</comment>
<evidence type="ECO:0000259" key="8">
    <source>
        <dbReference type="Pfam" id="PF02775"/>
    </source>
</evidence>
<name>A0A1I2A0D6_9BACI</name>
<dbReference type="Proteomes" id="UP000199516">
    <property type="component" value="Unassembled WGS sequence"/>
</dbReference>
<dbReference type="PANTHER" id="PTHR42916">
    <property type="entry name" value="2-SUCCINYL-5-ENOLPYRUVYL-6-HYDROXY-3-CYCLOHEXENE-1-CARBOXYLATE SYNTHASE"/>
    <property type="match status" value="1"/>
</dbReference>
<evidence type="ECO:0000256" key="6">
    <source>
        <dbReference type="ARBA" id="ARBA00023211"/>
    </source>
</evidence>
<reference evidence="11 12" key="1">
    <citation type="submission" date="2016-10" db="EMBL/GenBank/DDBJ databases">
        <authorList>
            <person name="de Groot N.N."/>
        </authorList>
    </citation>
    <scope>NUCLEOTIDE SEQUENCE [LARGE SCALE GENOMIC DNA]</scope>
    <source>
        <strain evidence="11 12">DSM 23995</strain>
    </source>
</reference>
<dbReference type="CDD" id="cd02009">
    <property type="entry name" value="TPP_SHCHC_synthase"/>
    <property type="match status" value="1"/>
</dbReference>
<proteinExistence type="inferred from homology"/>
<keyword evidence="6 7" id="KW-0464">Manganese</keyword>
<dbReference type="STRING" id="930128.SAMN05192532_101567"/>
<dbReference type="InterPro" id="IPR011766">
    <property type="entry name" value="TPP_enzyme_TPP-bd"/>
</dbReference>
<dbReference type="NCBIfam" id="TIGR00173">
    <property type="entry name" value="menD"/>
    <property type="match status" value="1"/>
</dbReference>
<comment type="similarity">
    <text evidence="7">Belongs to the TPP enzyme family. MenD subfamily.</text>
</comment>
<comment type="pathway">
    <text evidence="7">Quinol/quinone metabolism; 1,4-dihydroxy-2-naphthoate biosynthesis; 1,4-dihydroxy-2-naphthoate from chorismate: step 2/7.</text>
</comment>
<evidence type="ECO:0000256" key="4">
    <source>
        <dbReference type="ARBA" id="ARBA00022842"/>
    </source>
</evidence>
<keyword evidence="12" id="KW-1185">Reference proteome</keyword>
<dbReference type="Pfam" id="PF02776">
    <property type="entry name" value="TPP_enzyme_N"/>
    <property type="match status" value="1"/>
</dbReference>
<dbReference type="SUPFAM" id="SSF52518">
    <property type="entry name" value="Thiamin diphosphate-binding fold (THDP-binding)"/>
    <property type="match status" value="2"/>
</dbReference>
<keyword evidence="3 7" id="KW-0479">Metal-binding</keyword>
<dbReference type="Gene3D" id="3.40.50.970">
    <property type="match status" value="2"/>
</dbReference>
<sequence>MNDRREITSYLSSFVKGLYQGGIKHAVVSPGSRSTPLAMMLSAYPEIEVQVNMDERSAGFYALGLAKALNEPVAVVCTSGTAAANFYPAVVEAFYARVPLVVLTADRPHELRDTGAPQTIDQIHMYGKHVKWFMDVSLPESSQHMQNYVKTIAVRAGTTSVNNPIGPVHLNLPFRDPLVPDMQLAKQLLKEKHDDQERLVRQGSLTLSKEQIHQCLSLLTSSSRGIIICGELQHKKAQKHILELAEQLQFPVLADPLSHIRSNRDSEAIIDTYDTFLRNEKAVECMKPDVVLRFGAMPVSKPLLLFLKKWKDAEHLIVDEGSGWREPVGVPAHMFFSDEETFCSSVLKELANDHGKDSDWLSLWKTMNDQTKSALQHVYEDKELNEGKLFALLQKQMPEDSTLFVGNSMPIRDVDTFFHTNNKGIQILANRGANGIDGVVSTAIGVSQVRENTILAIGDISFYHDMNGLLAAKQLKCDLTIIVVNNDGGGIFSFLPQSQEEEYFEKLFGTPHGLDFSHAAALYDASFYRIHNWDEWDRAFQNSMEKKGLKIIEVQTERTTNATNHRKLWEHVSHQISNLLEGEKGK</sequence>
<evidence type="ECO:0000259" key="9">
    <source>
        <dbReference type="Pfam" id="PF02776"/>
    </source>
</evidence>
<evidence type="ECO:0000256" key="1">
    <source>
        <dbReference type="ARBA" id="ARBA00022428"/>
    </source>
</evidence>
<gene>
    <name evidence="7" type="primary">menD</name>
    <name evidence="11" type="ORF">SAMN05192532_101567</name>
</gene>
<evidence type="ECO:0000256" key="3">
    <source>
        <dbReference type="ARBA" id="ARBA00022723"/>
    </source>
</evidence>
<dbReference type="InterPro" id="IPR032264">
    <property type="entry name" value="MenD_middle"/>
</dbReference>
<comment type="cofactor">
    <cofactor evidence="7">
        <name>thiamine diphosphate</name>
        <dbReference type="ChEBI" id="CHEBI:58937"/>
    </cofactor>
    <text evidence="7">Binds 1 thiamine pyrophosphate per subunit.</text>
</comment>
<evidence type="ECO:0000256" key="2">
    <source>
        <dbReference type="ARBA" id="ARBA00022679"/>
    </source>
</evidence>
<dbReference type="Gene3D" id="3.40.50.1220">
    <property type="entry name" value="TPP-binding domain"/>
    <property type="match status" value="1"/>
</dbReference>
<protein>
    <recommendedName>
        <fullName evidence="7">2-succinyl-5-enolpyruvyl-6-hydroxy-3-cyclohexene-1-carboxylate synthase</fullName>
        <shortName evidence="7">SEPHCHC synthase</shortName>
        <ecNumber evidence="7">2.2.1.9</ecNumber>
    </recommendedName>
    <alternativeName>
        <fullName evidence="7">Menaquinone biosynthesis protein MenD</fullName>
    </alternativeName>
</protein>
<comment type="subunit">
    <text evidence="7">Homodimer.</text>
</comment>
<comment type="function">
    <text evidence="7">Catalyzes the thiamine diphosphate-dependent decarboxylation of 2-oxoglutarate and the subsequent addition of the resulting succinic semialdehyde-thiamine pyrophosphate anion to isochorismate to yield 2-succinyl-5-enolpyruvyl-6-hydroxy-3-cyclohexene-1-carboxylate (SEPHCHC).</text>
</comment>
<evidence type="ECO:0000313" key="12">
    <source>
        <dbReference type="Proteomes" id="UP000199516"/>
    </source>
</evidence>
<dbReference type="UniPathway" id="UPA01057">
    <property type="reaction ID" value="UER00164"/>
</dbReference>
<keyword evidence="2 7" id="KW-0808">Transferase</keyword>
<dbReference type="PIRSF" id="PIRSF004983">
    <property type="entry name" value="MenD"/>
    <property type="match status" value="1"/>
</dbReference>
<evidence type="ECO:0000256" key="7">
    <source>
        <dbReference type="HAMAP-Rule" id="MF_01659"/>
    </source>
</evidence>
<dbReference type="HAMAP" id="MF_01659">
    <property type="entry name" value="MenD"/>
    <property type="match status" value="1"/>
</dbReference>
<dbReference type="UniPathway" id="UPA00079"/>
<dbReference type="InterPro" id="IPR029035">
    <property type="entry name" value="DHS-like_NAD/FAD-binding_dom"/>
</dbReference>
<dbReference type="InterPro" id="IPR012001">
    <property type="entry name" value="Thiamin_PyroP_enz_TPP-bd_dom"/>
</dbReference>
<feature type="domain" description="Thiamine pyrophosphate enzyme N-terminal TPP-binding" evidence="9">
    <location>
        <begin position="14"/>
        <end position="125"/>
    </location>
</feature>
<comment type="pathway">
    <text evidence="7">Quinol/quinone metabolism; menaquinone biosynthesis.</text>
</comment>
<keyword evidence="1 7" id="KW-0474">Menaquinone biosynthesis</keyword>
<evidence type="ECO:0000259" key="10">
    <source>
        <dbReference type="Pfam" id="PF16582"/>
    </source>
</evidence>